<dbReference type="GO" id="GO:0045493">
    <property type="term" value="P:xylan catabolic process"/>
    <property type="evidence" value="ECO:0007669"/>
    <property type="project" value="UniProtKB-KW"/>
</dbReference>
<keyword evidence="9" id="KW-0624">Polysaccharide degradation</keyword>
<dbReference type="EC" id="3.2.1.8" evidence="3"/>
<evidence type="ECO:0000256" key="1">
    <source>
        <dbReference type="ARBA" id="ARBA00000681"/>
    </source>
</evidence>
<dbReference type="PROSITE" id="PS51257">
    <property type="entry name" value="PROKAR_LIPOPROTEIN"/>
    <property type="match status" value="1"/>
</dbReference>
<evidence type="ECO:0000256" key="4">
    <source>
        <dbReference type="ARBA" id="ARBA00022651"/>
    </source>
</evidence>
<dbReference type="PANTHER" id="PTHR31490">
    <property type="entry name" value="GLYCOSYL HYDROLASE"/>
    <property type="match status" value="1"/>
</dbReference>
<keyword evidence="4" id="KW-0858">Xylan degradation</keyword>
<proteinExistence type="inferred from homology"/>
<dbReference type="SMART" id="SM00633">
    <property type="entry name" value="Glyco_10"/>
    <property type="match status" value="1"/>
</dbReference>
<evidence type="ECO:0000259" key="10">
    <source>
        <dbReference type="SMART" id="SM00633"/>
    </source>
</evidence>
<dbReference type="RefSeq" id="WP_123126836.1">
    <property type="nucleotide sequence ID" value="NZ_RJJD01000005.1"/>
</dbReference>
<keyword evidence="7" id="KW-0119">Carbohydrate metabolism</keyword>
<comment type="catalytic activity">
    <reaction evidence="1">
        <text>Endohydrolysis of (1-&gt;4)-beta-D-xylosidic linkages in xylans.</text>
        <dbReference type="EC" id="3.2.1.8"/>
    </reaction>
</comment>
<dbReference type="PANTHER" id="PTHR31490:SF88">
    <property type="entry name" value="BETA-XYLANASE"/>
    <property type="match status" value="1"/>
</dbReference>
<organism evidence="11 12">
    <name type="scientific">Rufibacter latericius</name>
    <dbReference type="NCBI Taxonomy" id="2487040"/>
    <lineage>
        <taxon>Bacteria</taxon>
        <taxon>Pseudomonadati</taxon>
        <taxon>Bacteroidota</taxon>
        <taxon>Cytophagia</taxon>
        <taxon>Cytophagales</taxon>
        <taxon>Hymenobacteraceae</taxon>
        <taxon>Rufibacter</taxon>
    </lineage>
</organism>
<gene>
    <name evidence="11" type="ORF">EFB08_10125</name>
</gene>
<evidence type="ECO:0000256" key="8">
    <source>
        <dbReference type="ARBA" id="ARBA00023295"/>
    </source>
</evidence>
<evidence type="ECO:0000313" key="11">
    <source>
        <dbReference type="EMBL" id="RNI26830.1"/>
    </source>
</evidence>
<dbReference type="AlphaFoldDB" id="A0A3M9MMQ5"/>
<keyword evidence="5" id="KW-0732">Signal</keyword>
<keyword evidence="8" id="KW-0326">Glycosidase</keyword>
<dbReference type="InterPro" id="IPR017853">
    <property type="entry name" value="GH"/>
</dbReference>
<keyword evidence="6 11" id="KW-0378">Hydrolase</keyword>
<dbReference type="SUPFAM" id="SSF51445">
    <property type="entry name" value="(Trans)glycosidases"/>
    <property type="match status" value="1"/>
</dbReference>
<protein>
    <recommendedName>
        <fullName evidence="3">endo-1,4-beta-xylanase</fullName>
        <ecNumber evidence="3">3.2.1.8</ecNumber>
    </recommendedName>
</protein>
<evidence type="ECO:0000256" key="2">
    <source>
        <dbReference type="ARBA" id="ARBA00007495"/>
    </source>
</evidence>
<evidence type="ECO:0000256" key="9">
    <source>
        <dbReference type="ARBA" id="ARBA00023326"/>
    </source>
</evidence>
<dbReference type="GO" id="GO:0031176">
    <property type="term" value="F:endo-1,4-beta-xylanase activity"/>
    <property type="evidence" value="ECO:0007669"/>
    <property type="project" value="UniProtKB-EC"/>
</dbReference>
<dbReference type="Gene3D" id="3.20.20.80">
    <property type="entry name" value="Glycosidases"/>
    <property type="match status" value="2"/>
</dbReference>
<comment type="similarity">
    <text evidence="2">Belongs to the glycosyl hydrolase 10 (cellulase F) family.</text>
</comment>
<dbReference type="Proteomes" id="UP000272117">
    <property type="component" value="Unassembled WGS sequence"/>
</dbReference>
<evidence type="ECO:0000313" key="12">
    <source>
        <dbReference type="Proteomes" id="UP000272117"/>
    </source>
</evidence>
<evidence type="ECO:0000256" key="7">
    <source>
        <dbReference type="ARBA" id="ARBA00023277"/>
    </source>
</evidence>
<name>A0A3M9MMQ5_9BACT</name>
<dbReference type="InterPro" id="IPR044846">
    <property type="entry name" value="GH10"/>
</dbReference>
<feature type="domain" description="GH10" evidence="10">
    <location>
        <begin position="303"/>
        <end position="550"/>
    </location>
</feature>
<evidence type="ECO:0000256" key="3">
    <source>
        <dbReference type="ARBA" id="ARBA00012590"/>
    </source>
</evidence>
<dbReference type="Pfam" id="PF00331">
    <property type="entry name" value="Glyco_hydro_10"/>
    <property type="match status" value="2"/>
</dbReference>
<comment type="caution">
    <text evidence="11">The sequence shown here is derived from an EMBL/GenBank/DDBJ whole genome shotgun (WGS) entry which is preliminary data.</text>
</comment>
<sequence>MKHLYKIGFCLASVFLTTACDYEPLEFEAEKPPSIVLQEEIDAYDDLKAYIAREANPGFKLGAGMVWTDYSQKGVLYRLVNRNFDEVTFGNALKHGAIVQADGSLNQATLENLKETTGKAGISVFGHTLATHSNQNAAYLKSLIAPTIIPATGNGGTSGTDVVANFETDELGKTYAMTNGGSGTVVNDPTGESGKVLNVKGVQSHPQFTVTLPNGRTLGNYLSLTLDFYGTGSTGLYGQGMRMSIDGGALVGFNSPSAYGSPDGGWGRGKIVMQLATLNLTEAQKKLTSFTVAVGSGTGSANYYIDNVTMQWKLTDIIVEKTAEEKKTIINDAFQRWISGMVTASKGFVKAWDVVSEPMDDEKPSEVRTGTGKTVASDEFYWQDYLGKEYAVTAFKTARANANATDLLFINDTKLEQNLDKTRGLIEYMKYIEANGGKIDGIGARLNLTLTSDKQNISTMFQLLAATGKMVRISGLSVSPGVTADKVTPEQYMAQKEMFQYVLDEYVKTVPAKQRYGVTISSPVDATEPSGLWTQGLIRKPAYSGFAEGLKGLK</sequence>
<reference evidence="11 12" key="1">
    <citation type="submission" date="2018-11" db="EMBL/GenBank/DDBJ databases">
        <title>Rufibacter latericius sp. nov., isolated from water in Baiyang Lake.</title>
        <authorList>
            <person name="Yang Y."/>
        </authorList>
    </citation>
    <scope>NUCLEOTIDE SEQUENCE [LARGE SCALE GENOMIC DNA]</scope>
    <source>
        <strain evidence="11 12">R-22-1c-1</strain>
    </source>
</reference>
<dbReference type="EMBL" id="RJJD01000005">
    <property type="protein sequence ID" value="RNI26830.1"/>
    <property type="molecule type" value="Genomic_DNA"/>
</dbReference>
<dbReference type="InterPro" id="IPR001000">
    <property type="entry name" value="GH10_dom"/>
</dbReference>
<evidence type="ECO:0000256" key="5">
    <source>
        <dbReference type="ARBA" id="ARBA00022729"/>
    </source>
</evidence>
<dbReference type="OrthoDB" id="1032269at2"/>
<accession>A0A3M9MMQ5</accession>
<keyword evidence="12" id="KW-1185">Reference proteome</keyword>
<evidence type="ECO:0000256" key="6">
    <source>
        <dbReference type="ARBA" id="ARBA00022801"/>
    </source>
</evidence>